<dbReference type="PRINTS" id="PR01550">
    <property type="entry name" value="TOP6AFAMILY"/>
</dbReference>
<dbReference type="Gene3D" id="1.10.10.10">
    <property type="entry name" value="Winged helix-like DNA-binding domain superfamily/Winged helix DNA-binding domain"/>
    <property type="match status" value="1"/>
</dbReference>
<dbReference type="GO" id="GO:0003677">
    <property type="term" value="F:DNA binding"/>
    <property type="evidence" value="ECO:0007669"/>
    <property type="project" value="InterPro"/>
</dbReference>
<dbReference type="InterPro" id="IPR002815">
    <property type="entry name" value="Spo11/TopoVI_A"/>
</dbReference>
<feature type="domain" description="Spo11/DNA topoisomerase VI subunit A N-terminal" evidence="2">
    <location>
        <begin position="74"/>
        <end position="110"/>
    </location>
</feature>
<accession>A0AAJ0FSN3</accession>
<dbReference type="InterPro" id="IPR036078">
    <property type="entry name" value="Spo11/TopoVI_A_sf"/>
</dbReference>
<dbReference type="GO" id="GO:0007131">
    <property type="term" value="P:reciprocal meiotic recombination"/>
    <property type="evidence" value="ECO:0007669"/>
    <property type="project" value="TreeGrafter"/>
</dbReference>
<dbReference type="GO" id="GO:0000228">
    <property type="term" value="C:nuclear chromosome"/>
    <property type="evidence" value="ECO:0007669"/>
    <property type="project" value="TreeGrafter"/>
</dbReference>
<dbReference type="EMBL" id="JASWJB010000145">
    <property type="protein sequence ID" value="KAK2595062.1"/>
    <property type="molecule type" value="Genomic_DNA"/>
</dbReference>
<dbReference type="PANTHER" id="PTHR10848">
    <property type="entry name" value="MEIOTIC RECOMBINATION PROTEIN SPO11"/>
    <property type="match status" value="1"/>
</dbReference>
<name>A0AAJ0FSN3_9HYPO</name>
<dbReference type="GO" id="GO:0000706">
    <property type="term" value="P:meiotic DNA double-strand break processing"/>
    <property type="evidence" value="ECO:0007669"/>
    <property type="project" value="TreeGrafter"/>
</dbReference>
<feature type="region of interest" description="Disordered" evidence="1">
    <location>
        <begin position="1"/>
        <end position="22"/>
    </location>
</feature>
<evidence type="ECO:0000313" key="3">
    <source>
        <dbReference type="EMBL" id="KAK2595062.1"/>
    </source>
</evidence>
<organism evidence="3 4">
    <name type="scientific">Conoideocrella luteorostrata</name>
    <dbReference type="NCBI Taxonomy" id="1105319"/>
    <lineage>
        <taxon>Eukaryota</taxon>
        <taxon>Fungi</taxon>
        <taxon>Dikarya</taxon>
        <taxon>Ascomycota</taxon>
        <taxon>Pezizomycotina</taxon>
        <taxon>Sordariomycetes</taxon>
        <taxon>Hypocreomycetidae</taxon>
        <taxon>Hypocreales</taxon>
        <taxon>Clavicipitaceae</taxon>
        <taxon>Conoideocrella</taxon>
    </lineage>
</organism>
<protein>
    <submittedName>
        <fullName evidence="3">Endodeoxyribonuclease</fullName>
    </submittedName>
</protein>
<dbReference type="GO" id="GO:0042138">
    <property type="term" value="P:meiotic DNA double-strand break formation"/>
    <property type="evidence" value="ECO:0007669"/>
    <property type="project" value="TreeGrafter"/>
</dbReference>
<proteinExistence type="predicted"/>
<dbReference type="InterPro" id="IPR036388">
    <property type="entry name" value="WH-like_DNA-bd_sf"/>
</dbReference>
<dbReference type="GO" id="GO:0003918">
    <property type="term" value="F:DNA topoisomerase type II (double strand cut, ATP-hydrolyzing) activity"/>
    <property type="evidence" value="ECO:0007669"/>
    <property type="project" value="InterPro"/>
</dbReference>
<dbReference type="SUPFAM" id="SSF56726">
    <property type="entry name" value="DNA topoisomerase IV, alpha subunit"/>
    <property type="match status" value="1"/>
</dbReference>
<keyword evidence="4" id="KW-1185">Reference proteome</keyword>
<dbReference type="Proteomes" id="UP001251528">
    <property type="component" value="Unassembled WGS sequence"/>
</dbReference>
<gene>
    <name evidence="3" type="primary">SPO11</name>
    <name evidence="3" type="ORF">QQS21_007252</name>
</gene>
<evidence type="ECO:0000259" key="2">
    <source>
        <dbReference type="Pfam" id="PF04406"/>
    </source>
</evidence>
<dbReference type="AlphaFoldDB" id="A0AAJ0FSN3"/>
<dbReference type="InterPro" id="IPR013049">
    <property type="entry name" value="Spo11/TopoVI_A_N"/>
</dbReference>
<evidence type="ECO:0000313" key="4">
    <source>
        <dbReference type="Proteomes" id="UP001251528"/>
    </source>
</evidence>
<reference evidence="3" key="1">
    <citation type="submission" date="2023-06" db="EMBL/GenBank/DDBJ databases">
        <title>Conoideocrella luteorostrata (Hypocreales: Clavicipitaceae), a potential biocontrol fungus for elongate hemlock scale in United States Christmas tree production areas.</title>
        <authorList>
            <person name="Barrett H."/>
            <person name="Lovett B."/>
            <person name="Macias A.M."/>
            <person name="Stajich J.E."/>
            <person name="Kasson M.T."/>
        </authorList>
    </citation>
    <scope>NUCLEOTIDE SEQUENCE</scope>
    <source>
        <strain evidence="3">ARSEF 14590</strain>
    </source>
</reference>
<evidence type="ECO:0000256" key="1">
    <source>
        <dbReference type="SAM" id="MobiDB-lite"/>
    </source>
</evidence>
<dbReference type="GO" id="GO:0005524">
    <property type="term" value="F:ATP binding"/>
    <property type="evidence" value="ECO:0007669"/>
    <property type="project" value="InterPro"/>
</dbReference>
<comment type="caution">
    <text evidence="3">The sequence shown here is derived from an EMBL/GenBank/DDBJ whole genome shotgun (WGS) entry which is preliminary data.</text>
</comment>
<dbReference type="Pfam" id="PF04406">
    <property type="entry name" value="TP6A_N"/>
    <property type="match status" value="1"/>
</dbReference>
<sequence>MASDSQDAIGGQGAGLTERGVGPGMAISRIESLLESVIDSLISAEPMTIEIMSRRRLRSRRSQTSSRQVQFPGRNIFYQHQSLFESQRTVDELVDDIAITLDLDRADLNIVSTMRSLSSRS</sequence>
<dbReference type="PANTHER" id="PTHR10848:SF0">
    <property type="entry name" value="MEIOTIC RECOMBINATION PROTEIN SPO11"/>
    <property type="match status" value="1"/>
</dbReference>